<proteinExistence type="predicted"/>
<dbReference type="Pfam" id="PF04203">
    <property type="entry name" value="Sortase"/>
    <property type="match status" value="1"/>
</dbReference>
<gene>
    <name evidence="2" type="ORF">QWY13_13480</name>
</gene>
<dbReference type="CDD" id="cd05829">
    <property type="entry name" value="Sortase_F"/>
    <property type="match status" value="1"/>
</dbReference>
<accession>A0ABT8NFG0</accession>
<dbReference type="SUPFAM" id="SSF63817">
    <property type="entry name" value="Sortase"/>
    <property type="match status" value="1"/>
</dbReference>
<name>A0ABT8NFG0_9BACL</name>
<protein>
    <submittedName>
        <fullName evidence="2">Class F sortase</fullName>
    </submittedName>
</protein>
<dbReference type="InterPro" id="IPR042001">
    <property type="entry name" value="Sortase_F"/>
</dbReference>
<keyword evidence="3" id="KW-1185">Reference proteome</keyword>
<dbReference type="EMBL" id="JAUJWU010000003">
    <property type="protein sequence ID" value="MDN7246503.1"/>
    <property type="molecule type" value="Genomic_DNA"/>
</dbReference>
<reference evidence="2 3" key="1">
    <citation type="submission" date="2023-07" db="EMBL/GenBank/DDBJ databases">
        <title>Novel species in genus Planococcus.</title>
        <authorList>
            <person name="Ning S."/>
        </authorList>
    </citation>
    <scope>NUCLEOTIDE SEQUENCE [LARGE SCALE GENOMIC DNA]</scope>
    <source>
        <strain evidence="2 3">N017</strain>
    </source>
</reference>
<dbReference type="InterPro" id="IPR023365">
    <property type="entry name" value="Sortase_dom-sf"/>
</dbReference>
<dbReference type="Proteomes" id="UP001172142">
    <property type="component" value="Unassembled WGS sequence"/>
</dbReference>
<sequence length="198" mass="21551">MIAAAFLCGCHVQTDEVSVRSERVGFESEQPAAIEARQPVQAANPINSVKRTGILPTALEIPAIKAKAAVQHLGLTKTGEMAVPDNGEDVSWFSHGYQPGQNGRAVIAGHVDQVDGPAVFWDLFKLQSGDEIVLKEGDKELKFKVYKMESIPLETADLSAIFGYHSSPELVLITCSGDYDHSRGTREERLIVYASLIE</sequence>
<comment type="caution">
    <text evidence="2">The sequence shown here is derived from an EMBL/GenBank/DDBJ whole genome shotgun (WGS) entry which is preliminary data.</text>
</comment>
<evidence type="ECO:0000256" key="1">
    <source>
        <dbReference type="ARBA" id="ARBA00022801"/>
    </source>
</evidence>
<evidence type="ECO:0000313" key="3">
    <source>
        <dbReference type="Proteomes" id="UP001172142"/>
    </source>
</evidence>
<dbReference type="RefSeq" id="WP_301857055.1">
    <property type="nucleotide sequence ID" value="NZ_JAUJWU010000003.1"/>
</dbReference>
<dbReference type="NCBIfam" id="TIGR01076">
    <property type="entry name" value="sortase_fam"/>
    <property type="match status" value="1"/>
</dbReference>
<keyword evidence="1" id="KW-0378">Hydrolase</keyword>
<dbReference type="InterPro" id="IPR005754">
    <property type="entry name" value="Sortase"/>
</dbReference>
<dbReference type="Gene3D" id="2.40.260.10">
    <property type="entry name" value="Sortase"/>
    <property type="match status" value="1"/>
</dbReference>
<organism evidence="2 3">
    <name type="scientific">Planococcus shenhongbingii</name>
    <dbReference type="NCBI Taxonomy" id="3058398"/>
    <lineage>
        <taxon>Bacteria</taxon>
        <taxon>Bacillati</taxon>
        <taxon>Bacillota</taxon>
        <taxon>Bacilli</taxon>
        <taxon>Bacillales</taxon>
        <taxon>Caryophanaceae</taxon>
        <taxon>Planococcus</taxon>
    </lineage>
</organism>
<evidence type="ECO:0000313" key="2">
    <source>
        <dbReference type="EMBL" id="MDN7246503.1"/>
    </source>
</evidence>